<dbReference type="Pfam" id="PF06881">
    <property type="entry name" value="Elongin_A"/>
    <property type="match status" value="1"/>
</dbReference>
<dbReference type="Proteomes" id="UP000695000">
    <property type="component" value="Unplaced"/>
</dbReference>
<name>A0ABM1NH48_NICVS</name>
<dbReference type="Gene3D" id="6.10.250.3180">
    <property type="match status" value="1"/>
</dbReference>
<feature type="region of interest" description="Disordered" evidence="1">
    <location>
        <begin position="1"/>
        <end position="38"/>
    </location>
</feature>
<dbReference type="InterPro" id="IPR051870">
    <property type="entry name" value="Elongin-A_domain"/>
</dbReference>
<dbReference type="PANTHER" id="PTHR15141:SF76">
    <property type="entry name" value="TRANSCRIPTION ELONGATION FACTOR B POLYPEPTIDE 3"/>
    <property type="match status" value="1"/>
</dbReference>
<keyword evidence="2" id="KW-1185">Reference proteome</keyword>
<dbReference type="PANTHER" id="PTHR15141">
    <property type="entry name" value="TRANSCRIPTION ELONGATION FACTOR B POLYPEPTIDE 3"/>
    <property type="match status" value="1"/>
</dbReference>
<proteinExistence type="predicted"/>
<accession>A0ABM1NH48</accession>
<organism evidence="2 3">
    <name type="scientific">Nicrophorus vespilloides</name>
    <name type="common">Boreal carrion beetle</name>
    <dbReference type="NCBI Taxonomy" id="110193"/>
    <lineage>
        <taxon>Eukaryota</taxon>
        <taxon>Metazoa</taxon>
        <taxon>Ecdysozoa</taxon>
        <taxon>Arthropoda</taxon>
        <taxon>Hexapoda</taxon>
        <taxon>Insecta</taxon>
        <taxon>Pterygota</taxon>
        <taxon>Neoptera</taxon>
        <taxon>Endopterygota</taxon>
        <taxon>Coleoptera</taxon>
        <taxon>Polyphaga</taxon>
        <taxon>Staphyliniformia</taxon>
        <taxon>Silphidae</taxon>
        <taxon>Nicrophorinae</taxon>
        <taxon>Nicrophorus</taxon>
    </lineage>
</organism>
<protein>
    <submittedName>
        <fullName evidence="3">Transcription elongation factor B polypeptide 3-like</fullName>
    </submittedName>
</protein>
<reference evidence="3" key="1">
    <citation type="submission" date="2025-08" db="UniProtKB">
        <authorList>
            <consortium name="RefSeq"/>
        </authorList>
    </citation>
    <scope>IDENTIFICATION</scope>
    <source>
        <tissue evidence="3">Whole Larva</tissue>
    </source>
</reference>
<gene>
    <name evidence="3" type="primary">LOC108569194</name>
</gene>
<dbReference type="GeneID" id="108569194"/>
<dbReference type="RefSeq" id="XP_017786148.1">
    <property type="nucleotide sequence ID" value="XM_017930659.1"/>
</dbReference>
<evidence type="ECO:0000256" key="1">
    <source>
        <dbReference type="SAM" id="MobiDB-lite"/>
    </source>
</evidence>
<evidence type="ECO:0000313" key="2">
    <source>
        <dbReference type="Proteomes" id="UP000695000"/>
    </source>
</evidence>
<evidence type="ECO:0000313" key="3">
    <source>
        <dbReference type="RefSeq" id="XP_017786148.1"/>
    </source>
</evidence>
<dbReference type="InterPro" id="IPR010684">
    <property type="entry name" value="RNA_pol_II_trans_fac_SIII_A"/>
</dbReference>
<sequence>MVKINKVSNSSSDRSSRYEKKCISSKSRGSSYKEEKNVAVDKKKRESILCDGNENVRSSSWKTNSAKRIKVLDNQIVNIKVNKECSKHNVTGLISKPTLLKEKVQDGKITSMPHSIASKPQENPNRKMTLSERQQENLTKLIFCKSERTKVYSGQKKMVESTNVPTLFGLCTNVIQKNLELLNNITGVPYSLIKPILEKMTPEQLLKVECQKPYIRKESSELWKFHVQKHFQDERKGVMESWREMYMRCKNERERKLKDVMKIVKRSQDNCVPVRQINMAYVDTKLKPPPNVARIQSKNKKIVHFKTPLITPSMRMHALETTCTLGNISLPNENIRRRIVNSTPKASLPSKKAPLLAKSMQMMKMIKMRMKR</sequence>